<feature type="binding site" evidence="7">
    <location>
        <position position="18"/>
    </location>
    <ligand>
        <name>Mg(2+)</name>
        <dbReference type="ChEBI" id="CHEBI:18420"/>
    </ligand>
</feature>
<feature type="binding site" evidence="7">
    <location>
        <position position="83"/>
    </location>
    <ligand>
        <name>substrate</name>
    </ligand>
</feature>
<keyword evidence="2 7" id="KW-0808">Transferase</keyword>
<dbReference type="GO" id="GO:0009073">
    <property type="term" value="P:aromatic amino acid family biosynthetic process"/>
    <property type="evidence" value="ECO:0007669"/>
    <property type="project" value="UniProtKB-KW"/>
</dbReference>
<dbReference type="InterPro" id="IPR031322">
    <property type="entry name" value="Shikimate/glucono_kinase"/>
</dbReference>
<evidence type="ECO:0000256" key="3">
    <source>
        <dbReference type="ARBA" id="ARBA00022741"/>
    </source>
</evidence>
<dbReference type="PANTHER" id="PTHR21087">
    <property type="entry name" value="SHIKIMATE KINASE"/>
    <property type="match status" value="1"/>
</dbReference>
<protein>
    <recommendedName>
        <fullName evidence="7">Shikimate kinase</fullName>
        <shortName evidence="7">SK</shortName>
        <ecNumber evidence="7">2.7.1.71</ecNumber>
    </recommendedName>
</protein>
<evidence type="ECO:0000256" key="7">
    <source>
        <dbReference type="HAMAP-Rule" id="MF_00109"/>
    </source>
</evidence>
<dbReference type="EMBL" id="RPHB01000001">
    <property type="protein sequence ID" value="MBW3466309.1"/>
    <property type="molecule type" value="Genomic_DNA"/>
</dbReference>
<keyword evidence="6 7" id="KW-0057">Aromatic amino acid biosynthesis</keyword>
<evidence type="ECO:0000256" key="1">
    <source>
        <dbReference type="ARBA" id="ARBA00022605"/>
    </source>
</evidence>
<comment type="subcellular location">
    <subcellularLocation>
        <location evidence="7">Cytoplasm</location>
    </subcellularLocation>
</comment>
<evidence type="ECO:0000313" key="8">
    <source>
        <dbReference type="EMBL" id="MBW3466309.1"/>
    </source>
</evidence>
<evidence type="ECO:0000256" key="5">
    <source>
        <dbReference type="ARBA" id="ARBA00022840"/>
    </source>
</evidence>
<sequence>MRTPLKIVLVGMPGSGKSTFGKALARQLNFAFVDLDEAIENEESKSIREIFEIEGEGRFRELETDYLEKVLDGVEGFVLSTGGGTPCFNDNMDLINEKSVSVYLEVTNEELLKRLLKDQAGKRPMFAGMDEGEMILKIKNLLAQREAYYLKAKIKLSGDDISTELLISELMSFFR</sequence>
<comment type="function">
    <text evidence="7">Catalyzes the specific phosphorylation of the 3-hydroxyl group of shikimic acid using ATP as a cosubstrate.</text>
</comment>
<dbReference type="PANTHER" id="PTHR21087:SF16">
    <property type="entry name" value="SHIKIMATE KINASE 1, CHLOROPLASTIC"/>
    <property type="match status" value="1"/>
</dbReference>
<feature type="binding site" evidence="7">
    <location>
        <position position="145"/>
    </location>
    <ligand>
        <name>substrate</name>
    </ligand>
</feature>
<dbReference type="InterPro" id="IPR000623">
    <property type="entry name" value="Shikimate_kinase/TSH1"/>
</dbReference>
<dbReference type="AlphaFoldDB" id="A0A951IUP9"/>
<comment type="subunit">
    <text evidence="7">Monomer.</text>
</comment>
<feature type="binding site" evidence="7">
    <location>
        <position position="60"/>
    </location>
    <ligand>
        <name>substrate</name>
    </ligand>
</feature>
<evidence type="ECO:0000256" key="4">
    <source>
        <dbReference type="ARBA" id="ARBA00022777"/>
    </source>
</evidence>
<comment type="catalytic activity">
    <reaction evidence="7">
        <text>shikimate + ATP = 3-phosphoshikimate + ADP + H(+)</text>
        <dbReference type="Rhea" id="RHEA:13121"/>
        <dbReference type="ChEBI" id="CHEBI:15378"/>
        <dbReference type="ChEBI" id="CHEBI:30616"/>
        <dbReference type="ChEBI" id="CHEBI:36208"/>
        <dbReference type="ChEBI" id="CHEBI:145989"/>
        <dbReference type="ChEBI" id="CHEBI:456216"/>
        <dbReference type="EC" id="2.7.1.71"/>
    </reaction>
</comment>
<dbReference type="Pfam" id="PF01202">
    <property type="entry name" value="SKI"/>
    <property type="match status" value="1"/>
</dbReference>
<comment type="cofactor">
    <cofactor evidence="7">
        <name>Mg(2+)</name>
        <dbReference type="ChEBI" id="CHEBI:18420"/>
    </cofactor>
    <text evidence="7">Binds 1 Mg(2+) ion per subunit.</text>
</comment>
<keyword evidence="7" id="KW-0479">Metal-binding</keyword>
<dbReference type="GO" id="GO:0005829">
    <property type="term" value="C:cytosol"/>
    <property type="evidence" value="ECO:0007669"/>
    <property type="project" value="TreeGrafter"/>
</dbReference>
<dbReference type="GO" id="GO:0009423">
    <property type="term" value="P:chorismate biosynthetic process"/>
    <property type="evidence" value="ECO:0007669"/>
    <property type="project" value="UniProtKB-UniRule"/>
</dbReference>
<dbReference type="RefSeq" id="WP_219286094.1">
    <property type="nucleotide sequence ID" value="NZ_RPHB01000001.1"/>
</dbReference>
<dbReference type="GO" id="GO:0004765">
    <property type="term" value="F:shikimate kinase activity"/>
    <property type="evidence" value="ECO:0007669"/>
    <property type="project" value="UniProtKB-UniRule"/>
</dbReference>
<evidence type="ECO:0000313" key="9">
    <source>
        <dbReference type="Proteomes" id="UP000727490"/>
    </source>
</evidence>
<name>A0A951IUP9_9BACT</name>
<keyword evidence="5 7" id="KW-0067">ATP-binding</keyword>
<comment type="similarity">
    <text evidence="7">Belongs to the shikimate kinase family.</text>
</comment>
<dbReference type="GO" id="GO:0005524">
    <property type="term" value="F:ATP binding"/>
    <property type="evidence" value="ECO:0007669"/>
    <property type="project" value="UniProtKB-UniRule"/>
</dbReference>
<feature type="binding site" evidence="7">
    <location>
        <begin position="14"/>
        <end position="19"/>
    </location>
    <ligand>
        <name>ATP</name>
        <dbReference type="ChEBI" id="CHEBI:30616"/>
    </ligand>
</feature>
<feature type="binding site" evidence="7">
    <location>
        <position position="36"/>
    </location>
    <ligand>
        <name>substrate</name>
    </ligand>
</feature>
<feature type="binding site" evidence="7">
    <location>
        <position position="123"/>
    </location>
    <ligand>
        <name>ATP</name>
        <dbReference type="ChEBI" id="CHEBI:30616"/>
    </ligand>
</feature>
<keyword evidence="4 7" id="KW-0418">Kinase</keyword>
<keyword evidence="3 7" id="KW-0547">Nucleotide-binding</keyword>
<dbReference type="EC" id="2.7.1.71" evidence="7"/>
<dbReference type="GO" id="GO:0000287">
    <property type="term" value="F:magnesium ion binding"/>
    <property type="evidence" value="ECO:0007669"/>
    <property type="project" value="UniProtKB-UniRule"/>
</dbReference>
<organism evidence="8 9">
    <name type="scientific">Arthrospiribacter ruber</name>
    <dbReference type="NCBI Taxonomy" id="2487934"/>
    <lineage>
        <taxon>Bacteria</taxon>
        <taxon>Pseudomonadati</taxon>
        <taxon>Bacteroidota</taxon>
        <taxon>Cytophagia</taxon>
        <taxon>Cytophagales</taxon>
        <taxon>Cyclobacteriaceae</taxon>
        <taxon>Arthrospiribacter</taxon>
    </lineage>
</organism>
<gene>
    <name evidence="7" type="primary">aroK</name>
    <name evidence="8" type="ORF">EGN73_00585</name>
</gene>
<comment type="caution">
    <text evidence="7">Lacks conserved residue(s) required for the propagation of feature annotation.</text>
</comment>
<dbReference type="CDD" id="cd00464">
    <property type="entry name" value="SK"/>
    <property type="match status" value="1"/>
</dbReference>
<keyword evidence="1 7" id="KW-0028">Amino-acid biosynthesis</keyword>
<proteinExistence type="inferred from homology"/>
<dbReference type="GO" id="GO:0008652">
    <property type="term" value="P:amino acid biosynthetic process"/>
    <property type="evidence" value="ECO:0007669"/>
    <property type="project" value="UniProtKB-KW"/>
</dbReference>
<accession>A0A951IUP9</accession>
<comment type="caution">
    <text evidence="8">The sequence shown here is derived from an EMBL/GenBank/DDBJ whole genome shotgun (WGS) entry which is preliminary data.</text>
</comment>
<comment type="pathway">
    <text evidence="7">Metabolic intermediate biosynthesis; chorismate biosynthesis; chorismate from D-erythrose 4-phosphate and phosphoenolpyruvate: step 5/7.</text>
</comment>
<keyword evidence="7" id="KW-0963">Cytoplasm</keyword>
<dbReference type="Proteomes" id="UP000727490">
    <property type="component" value="Unassembled WGS sequence"/>
</dbReference>
<reference evidence="8 9" key="1">
    <citation type="journal article" date="2020" name="Syst. Appl. Microbiol.">
        <title>Arthrospiribacter ruber gen. nov., sp. nov., a novel bacterium isolated from Arthrospira cultures.</title>
        <authorList>
            <person name="Waleron M."/>
            <person name="Misztak A."/>
            <person name="Waleron M.M."/>
            <person name="Furmaniak M."/>
            <person name="Mrozik A."/>
            <person name="Waleron K."/>
        </authorList>
    </citation>
    <scope>NUCLEOTIDE SEQUENCE [LARGE SCALE GENOMIC DNA]</scope>
    <source>
        <strain evidence="8 9">DPMB0001</strain>
    </source>
</reference>
<evidence type="ECO:0000256" key="2">
    <source>
        <dbReference type="ARBA" id="ARBA00022679"/>
    </source>
</evidence>
<evidence type="ECO:0000256" key="6">
    <source>
        <dbReference type="ARBA" id="ARBA00023141"/>
    </source>
</evidence>
<dbReference type="HAMAP" id="MF_00109">
    <property type="entry name" value="Shikimate_kinase"/>
    <property type="match status" value="1"/>
</dbReference>
<keyword evidence="9" id="KW-1185">Reference proteome</keyword>
<keyword evidence="7" id="KW-0460">Magnesium</keyword>